<dbReference type="InterPro" id="IPR021782">
    <property type="entry name" value="DUF3347"/>
</dbReference>
<dbReference type="Pfam" id="PF19335">
    <property type="entry name" value="HMBD"/>
    <property type="match status" value="2"/>
</dbReference>
<gene>
    <name evidence="7" type="ORF">LOC71_11595</name>
</gene>
<evidence type="ECO:0000313" key="8">
    <source>
        <dbReference type="Proteomes" id="UP001430306"/>
    </source>
</evidence>
<dbReference type="PANTHER" id="PTHR30097">
    <property type="entry name" value="CATION EFFLUX SYSTEM PROTEIN CUSB"/>
    <property type="match status" value="1"/>
</dbReference>
<dbReference type="Pfam" id="PF11827">
    <property type="entry name" value="DUF3347"/>
    <property type="match status" value="1"/>
</dbReference>
<feature type="domain" description="Heavy metal binding" evidence="4">
    <location>
        <begin position="59"/>
        <end position="85"/>
    </location>
</feature>
<dbReference type="Pfam" id="PF25954">
    <property type="entry name" value="Beta-barrel_RND_2"/>
    <property type="match status" value="1"/>
</dbReference>
<dbReference type="InterPro" id="IPR051909">
    <property type="entry name" value="MFP_Cation_Efflux"/>
</dbReference>
<feature type="domain" description="Heavy metal binding" evidence="4">
    <location>
        <begin position="357"/>
        <end position="382"/>
    </location>
</feature>
<sequence length="785" mass="86269">MNEFFKQHRGKLWIAQAVAFVLLGVFVASWFGGGSDEPNVSSNSGTSNSEAMQGKPSIWTCSMHPQIRRDGPGSCPICGMDLVPVRESADGVRTVSISSEIKSLMNVQVSPVRRQYVTADVRMVGKIEYDETRLAHITAWVPGRLERMFVDYTGVEVNKGDHMVQIYSEALYTAQEELLAATRRDRPQSSSRFIEPLDLAESAREKLRLLGLTPEQIQTIEQRGKSSETVTIYSPVGGVVVGKLKQEGDRVQTGDRIYTVADLNHLWVQMDAYESDLAWLRYGQDVEFTTEAYPGEVFHGRIAFIDPVLNEDTRTVKVRVNVSNDDGRLKPEMFVRAIVKSNVAAGGRVLDASLAGKWISPMHPEIVKDQPGDCDICGMPLVRAESLGYVTAEPTDAAKPLIVPTSAVLLTGTRAIVYVQIPDADKPTYEGREIVIGPRAGEFYLVKSGLNEGDLVVTNGNFKLDSALQISAKPSMMTPQGGGGGGHNHGGMEMPKADEGVTMNASPMELVPAVRDAMQGIVEQYKTIQEKVEAANLAEIRAGYDELGKAVEALPADLIGPDMRPQWFEIAMLLRNDVTEGRETNSMREADRVFALTRQHVDQMKTQFPLPMSHDEMQMPAMANMDAPPEVTQQLDGFVGPYLGLGKALAADDLEGAKQAVEPLHQRLASLLPIVSESKAVEMWNKEKRDLSEIVARMQKASDLAALRSGFALLSEQMLSLERMFGLPTDAALYELHCPMAFEGRGASWIQSDDAVRNPYYGPSMLKCADRVESLGSRVESEESK</sequence>
<feature type="domain" description="CusB-like beta-barrel" evidence="5">
    <location>
        <begin position="266"/>
        <end position="340"/>
    </location>
</feature>
<name>A0ABS8NJ12_9BACT</name>
<dbReference type="RefSeq" id="WP_182871290.1">
    <property type="nucleotide sequence ID" value="NZ_JAJKFW010000022.1"/>
</dbReference>
<protein>
    <submittedName>
        <fullName evidence="7">Efflux RND transporter periplasmic adaptor subunit</fullName>
    </submittedName>
</protein>
<dbReference type="SUPFAM" id="SSF111369">
    <property type="entry name" value="HlyD-like secretion proteins"/>
    <property type="match status" value="1"/>
</dbReference>
<dbReference type="InterPro" id="IPR058647">
    <property type="entry name" value="BSH_CzcB-like"/>
</dbReference>
<evidence type="ECO:0000256" key="1">
    <source>
        <dbReference type="ARBA" id="ARBA00022448"/>
    </source>
</evidence>
<keyword evidence="2" id="KW-0472">Membrane</keyword>
<dbReference type="PANTHER" id="PTHR30097:SF4">
    <property type="entry name" value="SLR6042 PROTEIN"/>
    <property type="match status" value="1"/>
</dbReference>
<dbReference type="InterPro" id="IPR058792">
    <property type="entry name" value="Beta-barrel_RND_2"/>
</dbReference>
<reference evidence="7" key="1">
    <citation type="submission" date="2021-11" db="EMBL/GenBank/DDBJ databases">
        <title>Genome sequence.</title>
        <authorList>
            <person name="Sun Q."/>
        </authorList>
    </citation>
    <scope>NUCLEOTIDE SEQUENCE</scope>
    <source>
        <strain evidence="7">JC740</strain>
    </source>
</reference>
<dbReference type="EMBL" id="JAJKFW010000022">
    <property type="protein sequence ID" value="MCC9642922.1"/>
    <property type="molecule type" value="Genomic_DNA"/>
</dbReference>
<dbReference type="InterPro" id="IPR045800">
    <property type="entry name" value="HMBD"/>
</dbReference>
<evidence type="ECO:0000256" key="2">
    <source>
        <dbReference type="SAM" id="Phobius"/>
    </source>
</evidence>
<dbReference type="Pfam" id="PF25973">
    <property type="entry name" value="BSH_CzcB"/>
    <property type="match status" value="1"/>
</dbReference>
<evidence type="ECO:0000259" key="3">
    <source>
        <dbReference type="Pfam" id="PF11827"/>
    </source>
</evidence>
<comment type="caution">
    <text evidence="7">The sequence shown here is derived from an EMBL/GenBank/DDBJ whole genome shotgun (WGS) entry which is preliminary data.</text>
</comment>
<organism evidence="7 8">
    <name type="scientific">Rhodopirellula halodulae</name>
    <dbReference type="NCBI Taxonomy" id="2894198"/>
    <lineage>
        <taxon>Bacteria</taxon>
        <taxon>Pseudomonadati</taxon>
        <taxon>Planctomycetota</taxon>
        <taxon>Planctomycetia</taxon>
        <taxon>Pirellulales</taxon>
        <taxon>Pirellulaceae</taxon>
        <taxon>Rhodopirellula</taxon>
    </lineage>
</organism>
<dbReference type="Gene3D" id="2.40.30.170">
    <property type="match status" value="1"/>
</dbReference>
<keyword evidence="2" id="KW-1133">Transmembrane helix</keyword>
<evidence type="ECO:0000259" key="6">
    <source>
        <dbReference type="Pfam" id="PF25973"/>
    </source>
</evidence>
<accession>A0ABS8NJ12</accession>
<keyword evidence="2" id="KW-0812">Transmembrane</keyword>
<evidence type="ECO:0000259" key="4">
    <source>
        <dbReference type="Pfam" id="PF19335"/>
    </source>
</evidence>
<evidence type="ECO:0000259" key="5">
    <source>
        <dbReference type="Pfam" id="PF25954"/>
    </source>
</evidence>
<feature type="domain" description="CzcB-like barrel-sandwich hybrid" evidence="6">
    <location>
        <begin position="133"/>
        <end position="262"/>
    </location>
</feature>
<keyword evidence="8" id="KW-1185">Reference proteome</keyword>
<dbReference type="Proteomes" id="UP001430306">
    <property type="component" value="Unassembled WGS sequence"/>
</dbReference>
<proteinExistence type="predicted"/>
<feature type="transmembrane region" description="Helical" evidence="2">
    <location>
        <begin position="12"/>
        <end position="32"/>
    </location>
</feature>
<dbReference type="Gene3D" id="2.40.420.20">
    <property type="match status" value="1"/>
</dbReference>
<keyword evidence="1" id="KW-0813">Transport</keyword>
<evidence type="ECO:0000313" key="7">
    <source>
        <dbReference type="EMBL" id="MCC9642922.1"/>
    </source>
</evidence>
<feature type="domain" description="DUF3347" evidence="3">
    <location>
        <begin position="641"/>
        <end position="727"/>
    </location>
</feature>